<evidence type="ECO:0000313" key="2">
    <source>
        <dbReference type="Proteomes" id="UP001054837"/>
    </source>
</evidence>
<name>A0AAV4X7Y3_9ARAC</name>
<dbReference type="Proteomes" id="UP001054837">
    <property type="component" value="Unassembled WGS sequence"/>
</dbReference>
<organism evidence="1 2">
    <name type="scientific">Caerostris darwini</name>
    <dbReference type="NCBI Taxonomy" id="1538125"/>
    <lineage>
        <taxon>Eukaryota</taxon>
        <taxon>Metazoa</taxon>
        <taxon>Ecdysozoa</taxon>
        <taxon>Arthropoda</taxon>
        <taxon>Chelicerata</taxon>
        <taxon>Arachnida</taxon>
        <taxon>Araneae</taxon>
        <taxon>Araneomorphae</taxon>
        <taxon>Entelegynae</taxon>
        <taxon>Araneoidea</taxon>
        <taxon>Araneidae</taxon>
        <taxon>Caerostris</taxon>
    </lineage>
</organism>
<protein>
    <submittedName>
        <fullName evidence="1">Uncharacterized protein</fullName>
    </submittedName>
</protein>
<keyword evidence="2" id="KW-1185">Reference proteome</keyword>
<comment type="caution">
    <text evidence="1">The sequence shown here is derived from an EMBL/GenBank/DDBJ whole genome shotgun (WGS) entry which is preliminary data.</text>
</comment>
<gene>
    <name evidence="1" type="ORF">CDAR_373071</name>
</gene>
<proteinExistence type="predicted"/>
<dbReference type="AlphaFoldDB" id="A0AAV4X7Y3"/>
<evidence type="ECO:0000313" key="1">
    <source>
        <dbReference type="EMBL" id="GIY90793.1"/>
    </source>
</evidence>
<reference evidence="1 2" key="1">
    <citation type="submission" date="2021-06" db="EMBL/GenBank/DDBJ databases">
        <title>Caerostris darwini draft genome.</title>
        <authorList>
            <person name="Kono N."/>
            <person name="Arakawa K."/>
        </authorList>
    </citation>
    <scope>NUCLEOTIDE SEQUENCE [LARGE SCALE GENOMIC DNA]</scope>
</reference>
<dbReference type="EMBL" id="BPLQ01015721">
    <property type="protein sequence ID" value="GIY90793.1"/>
    <property type="molecule type" value="Genomic_DNA"/>
</dbReference>
<sequence>MSASPRKWNRTTQTLISYGFEARTHLGDNMTLLSFIYAGISVGIVKSGLKTEHVFDTNMTPSPRRWNRTTLTLISYGVEARTPDLWRSSGRH</sequence>
<accession>A0AAV4X7Y3</accession>